<protein>
    <recommendedName>
        <fullName evidence="2">Reverse transcriptase domain-containing protein</fullName>
    </recommendedName>
</protein>
<sequence length="699" mass="81788">MEEWIEELIYKEKDTGMGGKTKSCIQAWKQIRKEDFMNTGFYLRFEDQSSQQKLEENKIKIQFRGTKKEKDAYKKMLKEELEEEIVMLIQQDQVKWWNYTFLIKKPNGTWRKILVASKLNKEIEKLRFQMHGLEKLQQLANKMDYSTSDNLKSALHHITISSQSIPYLASNFNNNNYSQKAIHFGTKHSPIFFAEAIESILRQIIIHLQVEILNYCDDILLIPIDKLIHKTQTIEIMRTLQQFGWSISAEKCETERKQIKIFFGCIWNLREINNMNFRKRKQKMIQALKDRCSAIYKIKMRRQDDQQRRQADQISLDPRQKEHLRIQWNQIKRRHMHQKRNHLMRWQYLTEQQSKNLNSGQGKQGNNQTESLISKIITRILTTDASPQGQGATPIYDNQIELMQHDFWSEKETETTSNSREFKAIYYVLICFEQVIKKMQDQTILIRSDNTTAVQTTTIHIPAKRNSTTDSLSRLFRSGDYTLKDRIIQMICKTWNSCHRQTGSQGLGDAIPQRVQLQMEQSQTIYPPTNTSIRKSTLGNETRQSTGNINSTDLAGTIVVCKTKEFIHQIPFPWTNRQDSRDGTENERQGSKTCTSQCGRLPSGPIADVGIDLLMRRKKMRGFSEEGVNLLFNGQRFNTVKSDFYSFASLQDWLDIERITIDKMMKKDAEAILTEVVAFRTRQNNSVASAKSHKARLTT</sequence>
<proteinExistence type="predicted"/>
<dbReference type="InterPro" id="IPR043502">
    <property type="entry name" value="DNA/RNA_pol_sf"/>
</dbReference>
<dbReference type="Proteomes" id="UP000324800">
    <property type="component" value="Unassembled WGS sequence"/>
</dbReference>
<dbReference type="SUPFAM" id="SSF56672">
    <property type="entry name" value="DNA/RNA polymerases"/>
    <property type="match status" value="1"/>
</dbReference>
<evidence type="ECO:0000313" key="4">
    <source>
        <dbReference type="Proteomes" id="UP000324800"/>
    </source>
</evidence>
<dbReference type="PANTHER" id="PTHR33050">
    <property type="entry name" value="REVERSE TRANSCRIPTASE DOMAIN-CONTAINING PROTEIN"/>
    <property type="match status" value="1"/>
</dbReference>
<dbReference type="InterPro" id="IPR000477">
    <property type="entry name" value="RT_dom"/>
</dbReference>
<dbReference type="InterPro" id="IPR052055">
    <property type="entry name" value="Hepadnavirus_pol/RT"/>
</dbReference>
<evidence type="ECO:0000259" key="2">
    <source>
        <dbReference type="PROSITE" id="PS50878"/>
    </source>
</evidence>
<feature type="compositionally biased region" description="Basic and acidic residues" evidence="1">
    <location>
        <begin position="578"/>
        <end position="590"/>
    </location>
</feature>
<dbReference type="Pfam" id="PF00078">
    <property type="entry name" value="RVT_1"/>
    <property type="match status" value="1"/>
</dbReference>
<reference evidence="3 4" key="1">
    <citation type="submission" date="2019-03" db="EMBL/GenBank/DDBJ databases">
        <title>Single cell metagenomics reveals metabolic interactions within the superorganism composed of flagellate Streblomastix strix and complex community of Bacteroidetes bacteria on its surface.</title>
        <authorList>
            <person name="Treitli S.C."/>
            <person name="Kolisko M."/>
            <person name="Husnik F."/>
            <person name="Keeling P."/>
            <person name="Hampl V."/>
        </authorList>
    </citation>
    <scope>NUCLEOTIDE SEQUENCE [LARGE SCALE GENOMIC DNA]</scope>
    <source>
        <strain evidence="3">ST1C</strain>
    </source>
</reference>
<evidence type="ECO:0000313" key="3">
    <source>
        <dbReference type="EMBL" id="KAA6370548.1"/>
    </source>
</evidence>
<organism evidence="3 4">
    <name type="scientific">Streblomastix strix</name>
    <dbReference type="NCBI Taxonomy" id="222440"/>
    <lineage>
        <taxon>Eukaryota</taxon>
        <taxon>Metamonada</taxon>
        <taxon>Preaxostyla</taxon>
        <taxon>Oxymonadida</taxon>
        <taxon>Streblomastigidae</taxon>
        <taxon>Streblomastix</taxon>
    </lineage>
</organism>
<evidence type="ECO:0000256" key="1">
    <source>
        <dbReference type="SAM" id="MobiDB-lite"/>
    </source>
</evidence>
<gene>
    <name evidence="3" type="ORF">EZS28_033924</name>
</gene>
<dbReference type="EMBL" id="SNRW01015275">
    <property type="protein sequence ID" value="KAA6370548.1"/>
    <property type="molecule type" value="Genomic_DNA"/>
</dbReference>
<name>A0A5J4UIS4_9EUKA</name>
<feature type="region of interest" description="Disordered" evidence="1">
    <location>
        <begin position="574"/>
        <end position="597"/>
    </location>
</feature>
<feature type="domain" description="Reverse transcriptase" evidence="2">
    <location>
        <begin position="84"/>
        <end position="267"/>
    </location>
</feature>
<dbReference type="InterPro" id="IPR043128">
    <property type="entry name" value="Rev_trsase/Diguanyl_cyclase"/>
</dbReference>
<dbReference type="CDD" id="cd09275">
    <property type="entry name" value="RNase_HI_RT_DIRS1"/>
    <property type="match status" value="1"/>
</dbReference>
<dbReference type="Gene3D" id="3.30.70.270">
    <property type="match status" value="1"/>
</dbReference>
<feature type="non-terminal residue" evidence="3">
    <location>
        <position position="699"/>
    </location>
</feature>
<comment type="caution">
    <text evidence="3">The sequence shown here is derived from an EMBL/GenBank/DDBJ whole genome shotgun (WGS) entry which is preliminary data.</text>
</comment>
<dbReference type="AlphaFoldDB" id="A0A5J4UIS4"/>
<dbReference type="PROSITE" id="PS50878">
    <property type="entry name" value="RT_POL"/>
    <property type="match status" value="1"/>
</dbReference>
<dbReference type="Gene3D" id="3.10.10.10">
    <property type="entry name" value="HIV Type 1 Reverse Transcriptase, subunit A, domain 1"/>
    <property type="match status" value="1"/>
</dbReference>
<accession>A0A5J4UIS4</accession>
<dbReference type="PANTHER" id="PTHR33050:SF7">
    <property type="entry name" value="RIBONUCLEASE H"/>
    <property type="match status" value="1"/>
</dbReference>